<proteinExistence type="predicted"/>
<gene>
    <name evidence="2" type="ORF">ACM46_11860</name>
</gene>
<feature type="chain" id="PRO_5005288440" evidence="1">
    <location>
        <begin position="22"/>
        <end position="184"/>
    </location>
</feature>
<name>A0A0J7IFV8_9FLAO</name>
<evidence type="ECO:0000313" key="3">
    <source>
        <dbReference type="Proteomes" id="UP000036261"/>
    </source>
</evidence>
<dbReference type="Proteomes" id="UP000036261">
    <property type="component" value="Unassembled WGS sequence"/>
</dbReference>
<dbReference type="RefSeq" id="WP_048506837.1">
    <property type="nucleotide sequence ID" value="NZ_LFND01000003.1"/>
</dbReference>
<dbReference type="EMBL" id="LFND01000003">
    <property type="protein sequence ID" value="KMQ64899.1"/>
    <property type="molecule type" value="Genomic_DNA"/>
</dbReference>
<evidence type="ECO:0000256" key="1">
    <source>
        <dbReference type="SAM" id="SignalP"/>
    </source>
</evidence>
<feature type="signal peptide" evidence="1">
    <location>
        <begin position="1"/>
        <end position="21"/>
    </location>
</feature>
<comment type="caution">
    <text evidence="2">The sequence shown here is derived from an EMBL/GenBank/DDBJ whole genome shotgun (WGS) entry which is preliminary data.</text>
</comment>
<protein>
    <submittedName>
        <fullName evidence="2">Uncharacterized protein</fullName>
    </submittedName>
</protein>
<accession>A0A0J7IFV8</accession>
<evidence type="ECO:0000313" key="2">
    <source>
        <dbReference type="EMBL" id="KMQ64899.1"/>
    </source>
</evidence>
<reference evidence="2 3" key="1">
    <citation type="journal article" date="2013" name="Int. J. Syst. Evol. Microbiol.">
        <title>Chryseobacterium angstadtii sp. nov., isolated from a newt tank.</title>
        <authorList>
            <person name="Kirk K.E."/>
            <person name="Hoffman J.A."/>
            <person name="Smith K.A."/>
            <person name="Strahan B.L."/>
            <person name="Failor K.C."/>
            <person name="Krebs J.E."/>
            <person name="Gale A.N."/>
            <person name="Do T.D."/>
            <person name="Sontag T.C."/>
            <person name="Batties A.M."/>
            <person name="Mistiszyn K."/>
            <person name="Newman J.D."/>
        </authorList>
    </citation>
    <scope>NUCLEOTIDE SEQUENCE [LARGE SCALE GENOMIC DNA]</scope>
    <source>
        <strain evidence="2 3">KM</strain>
    </source>
</reference>
<dbReference type="AlphaFoldDB" id="A0A0J7IFV8"/>
<sequence>MKRKFLVVGLLSLLTIINVSCESDSEISKTENNAKTIPLQSKTLDVSALKLNGKNLVEVNDNGRIERTEKFILSANEYLVNQGKGVLYVNTADNESKAAKLGWYWFADNSEYLGDGTAEQECGNHVYTAPMFMVDPENKERIFFITLTGIVLHFNTITIKGAVNNGECWELNDPVKTVRRILTP</sequence>
<keyword evidence="3" id="KW-1185">Reference proteome</keyword>
<dbReference type="PATRIC" id="fig|558151.6.peg.2502"/>
<keyword evidence="1" id="KW-0732">Signal</keyword>
<organism evidence="2 3">
    <name type="scientific">Chryseobacterium angstadtii</name>
    <dbReference type="NCBI Taxonomy" id="558151"/>
    <lineage>
        <taxon>Bacteria</taxon>
        <taxon>Pseudomonadati</taxon>
        <taxon>Bacteroidota</taxon>
        <taxon>Flavobacteriia</taxon>
        <taxon>Flavobacteriales</taxon>
        <taxon>Weeksellaceae</taxon>
        <taxon>Chryseobacterium group</taxon>
        <taxon>Chryseobacterium</taxon>
    </lineage>
</organism>